<keyword evidence="2" id="KW-1185">Reference proteome</keyword>
<evidence type="ECO:0000313" key="1">
    <source>
        <dbReference type="EMBL" id="KAF4591404.1"/>
    </source>
</evidence>
<dbReference type="Pfam" id="PF00494">
    <property type="entry name" value="SQS_PSY"/>
    <property type="match status" value="2"/>
</dbReference>
<dbReference type="InterPro" id="IPR008949">
    <property type="entry name" value="Isoprenoid_synthase_dom_sf"/>
</dbReference>
<dbReference type="InterPro" id="IPR002060">
    <property type="entry name" value="Squ/phyt_synthse"/>
</dbReference>
<dbReference type="Gene3D" id="1.10.600.10">
    <property type="entry name" value="Farnesyl Diphosphate Synthase"/>
    <property type="match status" value="1"/>
</dbReference>
<organism evidence="1 2">
    <name type="scientific">Ophiocordyceps camponoti-floridani</name>
    <dbReference type="NCBI Taxonomy" id="2030778"/>
    <lineage>
        <taxon>Eukaryota</taxon>
        <taxon>Fungi</taxon>
        <taxon>Dikarya</taxon>
        <taxon>Ascomycota</taxon>
        <taxon>Pezizomycotina</taxon>
        <taxon>Sordariomycetes</taxon>
        <taxon>Hypocreomycetidae</taxon>
        <taxon>Hypocreales</taxon>
        <taxon>Ophiocordycipitaceae</taxon>
        <taxon>Ophiocordyceps</taxon>
    </lineage>
</organism>
<dbReference type="AlphaFoldDB" id="A0A8H4VEX6"/>
<dbReference type="OrthoDB" id="270318at2759"/>
<dbReference type="Proteomes" id="UP000562929">
    <property type="component" value="Unassembled WGS sequence"/>
</dbReference>
<comment type="caution">
    <text evidence="1">The sequence shown here is derived from an EMBL/GenBank/DDBJ whole genome shotgun (WGS) entry which is preliminary data.</text>
</comment>
<reference evidence="1 2" key="1">
    <citation type="journal article" date="2020" name="G3 (Bethesda)">
        <title>Genetic Underpinnings of Host Manipulation by Ophiocordyceps as Revealed by Comparative Transcriptomics.</title>
        <authorList>
            <person name="Will I."/>
            <person name="Das B."/>
            <person name="Trinh T."/>
            <person name="Brachmann A."/>
            <person name="Ohm R.A."/>
            <person name="de Bekker C."/>
        </authorList>
    </citation>
    <scope>NUCLEOTIDE SEQUENCE [LARGE SCALE GENOMIC DNA]</scope>
    <source>
        <strain evidence="1 2">EC05</strain>
    </source>
</reference>
<protein>
    <submittedName>
        <fullName evidence="1">Squalene/phytoene synthase</fullName>
    </submittedName>
</protein>
<evidence type="ECO:0000313" key="2">
    <source>
        <dbReference type="Proteomes" id="UP000562929"/>
    </source>
</evidence>
<dbReference type="EMBL" id="JAACLJ010000002">
    <property type="protein sequence ID" value="KAF4591404.1"/>
    <property type="molecule type" value="Genomic_DNA"/>
</dbReference>
<name>A0A8H4VEX6_9HYPO</name>
<gene>
    <name evidence="1" type="ORF">GQ602_001703</name>
</gene>
<sequence length="338" mass="37967">MHRPSLVANGLARLIRGIRSYATDADIASARSYCLTQLQKSHHEAHLIHRFVPPPIQDAYAALRALNMELVRLPELVSKPIMGEMRIKFWQDSLDRTFSDDPPREPICVLLGQALRQLENRAGGDASRQSIKFWISRLVRTRQRYMDNRPFPNLAALEDYAENTYSTLIYATLAFIPLRSTQLDHLASHTPKGASAPSPRTPVLLLPLDVMSSAGVKEEDVFRSGPRAPGLQDAVFKVATRAHDHLLTAREMLARLTRGEDAGHECEHGVVEDDDVYGGGDDDVREGLRRCFGVFLEAIPAGVYLDALEKVNFDPWAVGSSGWRLPWRIWRALSKREL</sequence>
<dbReference type="SUPFAM" id="SSF48576">
    <property type="entry name" value="Terpenoid synthases"/>
    <property type="match status" value="1"/>
</dbReference>
<accession>A0A8H4VEX6</accession>
<proteinExistence type="predicted"/>